<keyword evidence="3 6" id="KW-0658">Purine biosynthesis</keyword>
<dbReference type="HAMAP" id="MF_01930">
    <property type="entry name" value="PurN"/>
    <property type="match status" value="1"/>
</dbReference>
<comment type="similarity">
    <text evidence="4 6">Belongs to the GART family.</text>
</comment>
<accession>A0ABW2K964</accession>
<dbReference type="PROSITE" id="PS00373">
    <property type="entry name" value="GART"/>
    <property type="match status" value="1"/>
</dbReference>
<evidence type="ECO:0000259" key="7">
    <source>
        <dbReference type="Pfam" id="PF00551"/>
    </source>
</evidence>
<reference evidence="9" key="1">
    <citation type="journal article" date="2019" name="Int. J. Syst. Evol. Microbiol.">
        <title>The Global Catalogue of Microorganisms (GCM) 10K type strain sequencing project: providing services to taxonomists for standard genome sequencing and annotation.</title>
        <authorList>
            <consortium name="The Broad Institute Genomics Platform"/>
            <consortium name="The Broad Institute Genome Sequencing Center for Infectious Disease"/>
            <person name="Wu L."/>
            <person name="Ma J."/>
        </authorList>
    </citation>
    <scope>NUCLEOTIDE SEQUENCE [LARGE SCALE GENOMIC DNA]</scope>
    <source>
        <strain evidence="9">CCUG 73951</strain>
    </source>
</reference>
<dbReference type="GO" id="GO:0004644">
    <property type="term" value="F:phosphoribosylglycinamide formyltransferase activity"/>
    <property type="evidence" value="ECO:0007669"/>
    <property type="project" value="UniProtKB-EC"/>
</dbReference>
<feature type="domain" description="Formyl transferase N-terminal" evidence="7">
    <location>
        <begin position="4"/>
        <end position="183"/>
    </location>
</feature>
<evidence type="ECO:0000313" key="9">
    <source>
        <dbReference type="Proteomes" id="UP001596494"/>
    </source>
</evidence>
<dbReference type="EMBL" id="JBHTBY010000017">
    <property type="protein sequence ID" value="MFC7322657.1"/>
    <property type="molecule type" value="Genomic_DNA"/>
</dbReference>
<name>A0ABW2K964_9BACI</name>
<dbReference type="RefSeq" id="WP_289215028.1">
    <property type="nucleotide sequence ID" value="NZ_JAPVRC010000002.1"/>
</dbReference>
<evidence type="ECO:0000256" key="2">
    <source>
        <dbReference type="ARBA" id="ARBA00022679"/>
    </source>
</evidence>
<dbReference type="Gene3D" id="3.40.50.170">
    <property type="entry name" value="Formyl transferase, N-terminal domain"/>
    <property type="match status" value="1"/>
</dbReference>
<organism evidence="8 9">
    <name type="scientific">Halobacillus campisalis</name>
    <dbReference type="NCBI Taxonomy" id="435909"/>
    <lineage>
        <taxon>Bacteria</taxon>
        <taxon>Bacillati</taxon>
        <taxon>Bacillota</taxon>
        <taxon>Bacilli</taxon>
        <taxon>Bacillales</taxon>
        <taxon>Bacillaceae</taxon>
        <taxon>Halobacillus</taxon>
    </lineage>
</organism>
<sequence>MSNKIAVFASGTGSNFDAIMEACDKGTLNADVTLLVSDKINAAVIEKAQKRNVDTVVFNPKSFENKAEFEKALLADCQARDVEWIILAGYMRLIGSTLLEAYPKRIINIHPSLLPAFPGKDAIGQAIDKKVKVTGVTVHFVDDGMDTGPIIAQEALSISEEDTKDEVRRKIQAVEHQLYPQVIQSLLIKEEAK</sequence>
<feature type="binding site" evidence="6">
    <location>
        <begin position="91"/>
        <end position="94"/>
    </location>
    <ligand>
        <name>(6R)-10-formyltetrahydrofolate</name>
        <dbReference type="ChEBI" id="CHEBI:195366"/>
    </ligand>
</feature>
<comment type="pathway">
    <text evidence="1 6">Purine metabolism; IMP biosynthesis via de novo pathway; N(2)-formyl-N(1)-(5-phospho-D-ribosyl)glycinamide from N(1)-(5-phospho-D-ribosyl)glycinamide (10-formyl THF route): step 1/1.</text>
</comment>
<keyword evidence="2 6" id="KW-0808">Transferase</keyword>
<keyword evidence="9" id="KW-1185">Reference proteome</keyword>
<dbReference type="PANTHER" id="PTHR43369:SF2">
    <property type="entry name" value="PHOSPHORIBOSYLGLYCINAMIDE FORMYLTRANSFERASE"/>
    <property type="match status" value="1"/>
</dbReference>
<evidence type="ECO:0000256" key="1">
    <source>
        <dbReference type="ARBA" id="ARBA00005054"/>
    </source>
</evidence>
<evidence type="ECO:0000256" key="4">
    <source>
        <dbReference type="ARBA" id="ARBA00038440"/>
    </source>
</evidence>
<evidence type="ECO:0000313" key="8">
    <source>
        <dbReference type="EMBL" id="MFC7322657.1"/>
    </source>
</evidence>
<dbReference type="EC" id="2.1.2.2" evidence="6"/>
<dbReference type="Pfam" id="PF00551">
    <property type="entry name" value="Formyl_trans_N"/>
    <property type="match status" value="1"/>
</dbReference>
<dbReference type="InterPro" id="IPR036477">
    <property type="entry name" value="Formyl_transf_N_sf"/>
</dbReference>
<evidence type="ECO:0000256" key="6">
    <source>
        <dbReference type="HAMAP-Rule" id="MF_01930"/>
    </source>
</evidence>
<evidence type="ECO:0000256" key="5">
    <source>
        <dbReference type="ARBA" id="ARBA00047664"/>
    </source>
</evidence>
<dbReference type="SUPFAM" id="SSF53328">
    <property type="entry name" value="Formyltransferase"/>
    <property type="match status" value="1"/>
</dbReference>
<feature type="binding site" evidence="6">
    <location>
        <begin position="13"/>
        <end position="15"/>
    </location>
    <ligand>
        <name>N(1)-(5-phospho-beta-D-ribosyl)glycinamide</name>
        <dbReference type="ChEBI" id="CHEBI:143788"/>
    </ligand>
</feature>
<comment type="caution">
    <text evidence="8">The sequence shown here is derived from an EMBL/GenBank/DDBJ whole genome shotgun (WGS) entry which is preliminary data.</text>
</comment>
<evidence type="ECO:0000256" key="3">
    <source>
        <dbReference type="ARBA" id="ARBA00022755"/>
    </source>
</evidence>
<feature type="active site" description="Proton donor" evidence="6">
    <location>
        <position position="110"/>
    </location>
</feature>
<dbReference type="NCBIfam" id="TIGR00639">
    <property type="entry name" value="PurN"/>
    <property type="match status" value="1"/>
</dbReference>
<dbReference type="InterPro" id="IPR004607">
    <property type="entry name" value="GART"/>
</dbReference>
<gene>
    <name evidence="6 8" type="primary">purN</name>
    <name evidence="8" type="ORF">ACFQMN_17475</name>
</gene>
<feature type="binding site" evidence="6">
    <location>
        <position position="66"/>
    </location>
    <ligand>
        <name>(6R)-10-formyltetrahydrofolate</name>
        <dbReference type="ChEBI" id="CHEBI:195366"/>
    </ligand>
</feature>
<feature type="binding site" evidence="6">
    <location>
        <position position="108"/>
    </location>
    <ligand>
        <name>(6R)-10-formyltetrahydrofolate</name>
        <dbReference type="ChEBI" id="CHEBI:195366"/>
    </ligand>
</feature>
<dbReference type="InterPro" id="IPR001555">
    <property type="entry name" value="GART_AS"/>
</dbReference>
<protein>
    <recommendedName>
        <fullName evidence="6">Phosphoribosylglycinamide formyltransferase</fullName>
        <ecNumber evidence="6">2.1.2.2</ecNumber>
    </recommendedName>
    <alternativeName>
        <fullName evidence="6">5'-phosphoribosylglycinamide transformylase</fullName>
    </alternativeName>
    <alternativeName>
        <fullName evidence="6">GAR transformylase</fullName>
        <shortName evidence="6">GART</shortName>
    </alternativeName>
</protein>
<dbReference type="InterPro" id="IPR002376">
    <property type="entry name" value="Formyl_transf_N"/>
</dbReference>
<comment type="catalytic activity">
    <reaction evidence="5 6">
        <text>N(1)-(5-phospho-beta-D-ribosyl)glycinamide + (6R)-10-formyltetrahydrofolate = N(2)-formyl-N(1)-(5-phospho-beta-D-ribosyl)glycinamide + (6S)-5,6,7,8-tetrahydrofolate + H(+)</text>
        <dbReference type="Rhea" id="RHEA:15053"/>
        <dbReference type="ChEBI" id="CHEBI:15378"/>
        <dbReference type="ChEBI" id="CHEBI:57453"/>
        <dbReference type="ChEBI" id="CHEBI:143788"/>
        <dbReference type="ChEBI" id="CHEBI:147286"/>
        <dbReference type="ChEBI" id="CHEBI:195366"/>
        <dbReference type="EC" id="2.1.2.2"/>
    </reaction>
</comment>
<comment type="function">
    <text evidence="6">Catalyzes the transfer of a formyl group from 10-formyltetrahydrofolate to 5-phospho-ribosyl-glycinamide (GAR), producing 5-phospho-ribosyl-N-formylglycinamide (FGAR) and tetrahydrofolate.</text>
</comment>
<proteinExistence type="inferred from homology"/>
<feature type="site" description="Raises pKa of active site His" evidence="6">
    <location>
        <position position="146"/>
    </location>
</feature>
<dbReference type="Proteomes" id="UP001596494">
    <property type="component" value="Unassembled WGS sequence"/>
</dbReference>
<dbReference type="PANTHER" id="PTHR43369">
    <property type="entry name" value="PHOSPHORIBOSYLGLYCINAMIDE FORMYLTRANSFERASE"/>
    <property type="match status" value="1"/>
</dbReference>
<dbReference type="CDD" id="cd08645">
    <property type="entry name" value="FMT_core_GART"/>
    <property type="match status" value="1"/>
</dbReference>